<feature type="compositionally biased region" description="Basic and acidic residues" evidence="7">
    <location>
        <begin position="1045"/>
        <end position="1062"/>
    </location>
</feature>
<dbReference type="PROSITE" id="PS01095">
    <property type="entry name" value="GH18_1"/>
    <property type="match status" value="1"/>
</dbReference>
<dbReference type="GO" id="GO:1901135">
    <property type="term" value="P:carbohydrate derivative metabolic process"/>
    <property type="evidence" value="ECO:0007669"/>
    <property type="project" value="UniProtKB-ARBA"/>
</dbReference>
<dbReference type="InterPro" id="IPR017853">
    <property type="entry name" value="GH"/>
</dbReference>
<evidence type="ECO:0000256" key="5">
    <source>
        <dbReference type="ARBA" id="ARBA00023295"/>
    </source>
</evidence>
<sequence>MKSLSLSRIILLSLHIPVAPHGFLSSPRSRNLVAYEDLSWSNPTTSTPLPEDCPTCLNLGGVLARCGLTADRNYDTPLNAMRGTMPSNQQATYIQGQMIEVEVVLSAHHRGHFIFKGCPITSTSEAPSQACFDEHPLTFVRDELYGAPKNVNFPFRAYVAPLFHPQRRNSNKPSFEEAMVFRYVLQLPEDLVGELVLLQWYYVAGNSGCSHAGYDDYPWPDSWMDDKTEDGEISAIEAKYSVGIGLNPCEEILSEDGNGVPEQFWNCAEITIQPKGESGDNQSSPSNTTKDVGPPPIVNPQPQLQSDYTIVGYFASWQWYDRQKLADPKVFDFRKYSRINFAFFQVNEDGDLWGTDTWADPNLLFGPYNWNGIEGVDMEYCSWDGPNLKVCNFHRYEEGLIYLARQSGAEIWPSIGGWSLSDPFPVMAKNEASREKFVRKCVELIEEYAFDGIDVDWEYPGYEAHSGTPDDTESYNLLLKSLREQLDDLGEKTGKFYGLTAALPCGTSNINNIDIATVAKYLTEFNLMTYDFFGAWSPTTGINAPLYDQDWDNFEYMSVDGCVKQWVKGGADPSRINTGLPFYGRGYTDAKGLDEEHGGKPDKNLWFVDDGSPQYFNIIEKLPDLTSVRHELTKTQYAYKDDGGVVSYDDEEAICDKTEYAMEAQLNGFIIWEISGDLMPDLTTPLIDTVHHKLSDPSLDCKTLSYDKSTFSGYSVLPAITKPVTMSSSLSGAESENGAPGMTCPSIFFWGSTQYNGCTGYFNCVNGSPDPSTLVMCPEGTLYDEVSFNCIDSSSVTCSEESSVPLAFSAAADDPVAVGSKSKMSCPSSYFWGKLQYNGCAGHFECINGVPKEDSLIICQEGTLFDELSSECKIAGQVKCSEEPHIVPAATESELHQDNTIQQFSTPFKGSDYVNVETEDYVVPITEPPMSSPKPTLSPVTPKPSPHPVTNKPTRYPIEKVTQRPVAPAASSFASMADSFMQAASFPSPQYSTPMIKPPPIVVHKPASKGQESLSQMLENLTEGLVIKKSKKKFGRLKMKKKKSKGVEKVEDGKEDKLEAKSNGKKQKKKRKDKKQKMKRKDKFRPSKEKIQG</sequence>
<dbReference type="InterPro" id="IPR029070">
    <property type="entry name" value="Chitinase_insertion_sf"/>
</dbReference>
<dbReference type="Pfam" id="PF00704">
    <property type="entry name" value="Glyco_hydro_18"/>
    <property type="match status" value="1"/>
</dbReference>
<evidence type="ECO:0000256" key="4">
    <source>
        <dbReference type="ARBA" id="ARBA00023157"/>
    </source>
</evidence>
<keyword evidence="4" id="KW-1015">Disulfide bond</keyword>
<keyword evidence="12" id="KW-1185">Reference proteome</keyword>
<evidence type="ECO:0000313" key="12">
    <source>
        <dbReference type="Proteomes" id="UP001530400"/>
    </source>
</evidence>
<feature type="domain" description="Chitin-binding type-2" evidence="9">
    <location>
        <begin position="823"/>
        <end position="882"/>
    </location>
</feature>
<evidence type="ECO:0000256" key="1">
    <source>
        <dbReference type="ARBA" id="ARBA00009121"/>
    </source>
</evidence>
<dbReference type="SMART" id="SM00494">
    <property type="entry name" value="ChtBD2"/>
    <property type="match status" value="2"/>
</dbReference>
<dbReference type="Pfam" id="PF03067">
    <property type="entry name" value="LPMO_10"/>
    <property type="match status" value="1"/>
</dbReference>
<evidence type="ECO:0000256" key="7">
    <source>
        <dbReference type="SAM" id="MobiDB-lite"/>
    </source>
</evidence>
<dbReference type="InterPro" id="IPR002557">
    <property type="entry name" value="Chitin-bd_dom"/>
</dbReference>
<dbReference type="GO" id="GO:0008061">
    <property type="term" value="F:chitin binding"/>
    <property type="evidence" value="ECO:0007669"/>
    <property type="project" value="UniProtKB-KW"/>
</dbReference>
<comment type="similarity">
    <text evidence="1">Belongs to the glycosyl hydrolase 18 family. Chitinase class II subfamily.</text>
</comment>
<evidence type="ECO:0000256" key="6">
    <source>
        <dbReference type="RuleBase" id="RU000489"/>
    </source>
</evidence>
<reference evidence="11 12" key="1">
    <citation type="submission" date="2024-10" db="EMBL/GenBank/DDBJ databases">
        <title>Updated reference genomes for cyclostephanoid diatoms.</title>
        <authorList>
            <person name="Roberts W.R."/>
            <person name="Alverson A.J."/>
        </authorList>
    </citation>
    <scope>NUCLEOTIDE SEQUENCE [LARGE SCALE GENOMIC DNA]</scope>
    <source>
        <strain evidence="11 12">AJA010-31</strain>
    </source>
</reference>
<feature type="signal peptide" evidence="8">
    <location>
        <begin position="1"/>
        <end position="20"/>
    </location>
</feature>
<gene>
    <name evidence="11" type="ORF">ACHAWO_001291</name>
</gene>
<dbReference type="PANTHER" id="PTHR11177">
    <property type="entry name" value="CHITINASE"/>
    <property type="match status" value="1"/>
</dbReference>
<feature type="compositionally biased region" description="Basic and acidic residues" evidence="7">
    <location>
        <begin position="1084"/>
        <end position="1093"/>
    </location>
</feature>
<accession>A0ABD3NZW0</accession>
<feature type="domain" description="Chitin-binding type-2" evidence="9">
    <location>
        <begin position="741"/>
        <end position="800"/>
    </location>
</feature>
<dbReference type="Proteomes" id="UP001530400">
    <property type="component" value="Unassembled WGS sequence"/>
</dbReference>
<comment type="caution">
    <text evidence="11">The sequence shown here is derived from an EMBL/GenBank/DDBJ whole genome shotgun (WGS) entry which is preliminary data.</text>
</comment>
<name>A0ABD3NZW0_9STRA</name>
<evidence type="ECO:0000256" key="3">
    <source>
        <dbReference type="ARBA" id="ARBA00022801"/>
    </source>
</evidence>
<dbReference type="PANTHER" id="PTHR11177:SF317">
    <property type="entry name" value="CHITINASE 12-RELATED"/>
    <property type="match status" value="1"/>
</dbReference>
<dbReference type="InterPro" id="IPR001223">
    <property type="entry name" value="Glyco_hydro18_cat"/>
</dbReference>
<feature type="compositionally biased region" description="Polar residues" evidence="7">
    <location>
        <begin position="279"/>
        <end position="290"/>
    </location>
</feature>
<evidence type="ECO:0000259" key="10">
    <source>
        <dbReference type="PROSITE" id="PS51910"/>
    </source>
</evidence>
<dbReference type="SUPFAM" id="SSF57625">
    <property type="entry name" value="Invertebrate chitin-binding proteins"/>
    <property type="match status" value="2"/>
</dbReference>
<feature type="domain" description="GH18" evidence="10">
    <location>
        <begin position="308"/>
        <end position="697"/>
    </location>
</feature>
<evidence type="ECO:0000259" key="9">
    <source>
        <dbReference type="PROSITE" id="PS50940"/>
    </source>
</evidence>
<evidence type="ECO:0000313" key="11">
    <source>
        <dbReference type="EMBL" id="KAL3781464.1"/>
    </source>
</evidence>
<dbReference type="Gene3D" id="3.20.20.80">
    <property type="entry name" value="Glycosidases"/>
    <property type="match status" value="1"/>
</dbReference>
<feature type="compositionally biased region" description="Basic residues" evidence="7">
    <location>
        <begin position="1063"/>
        <end position="1083"/>
    </location>
</feature>
<dbReference type="InterPro" id="IPR001579">
    <property type="entry name" value="Glyco_hydro_18_chit_AS"/>
</dbReference>
<feature type="region of interest" description="Disordered" evidence="7">
    <location>
        <begin position="1034"/>
        <end position="1093"/>
    </location>
</feature>
<dbReference type="GO" id="GO:0004553">
    <property type="term" value="F:hydrolase activity, hydrolyzing O-glycosyl compounds"/>
    <property type="evidence" value="ECO:0007669"/>
    <property type="project" value="UniProtKB-ARBA"/>
</dbReference>
<evidence type="ECO:0008006" key="13">
    <source>
        <dbReference type="Google" id="ProtNLM"/>
    </source>
</evidence>
<dbReference type="InterPro" id="IPR036508">
    <property type="entry name" value="Chitin-bd_dom_sf"/>
</dbReference>
<evidence type="ECO:0000256" key="2">
    <source>
        <dbReference type="ARBA" id="ARBA00022669"/>
    </source>
</evidence>
<protein>
    <recommendedName>
        <fullName evidence="13">Chitinase</fullName>
    </recommendedName>
</protein>
<dbReference type="Gene3D" id="3.10.50.10">
    <property type="match status" value="1"/>
</dbReference>
<proteinExistence type="inferred from homology"/>
<feature type="chain" id="PRO_5044759827" description="Chitinase" evidence="8">
    <location>
        <begin position="21"/>
        <end position="1093"/>
    </location>
</feature>
<dbReference type="InterPro" id="IPR011583">
    <property type="entry name" value="Chitinase_II/V-like_cat"/>
</dbReference>
<feature type="region of interest" description="Disordered" evidence="7">
    <location>
        <begin position="275"/>
        <end position="301"/>
    </location>
</feature>
<dbReference type="EMBL" id="JALLPJ020000844">
    <property type="protein sequence ID" value="KAL3781464.1"/>
    <property type="molecule type" value="Genomic_DNA"/>
</dbReference>
<feature type="compositionally biased region" description="Basic residues" evidence="7">
    <location>
        <begin position="1034"/>
        <end position="1044"/>
    </location>
</feature>
<keyword evidence="2" id="KW-0147">Chitin-binding</keyword>
<dbReference type="PROSITE" id="PS50940">
    <property type="entry name" value="CHIT_BIND_II"/>
    <property type="match status" value="2"/>
</dbReference>
<dbReference type="Pfam" id="PF01607">
    <property type="entry name" value="CBM_14"/>
    <property type="match status" value="1"/>
</dbReference>
<dbReference type="AlphaFoldDB" id="A0ABD3NZW0"/>
<dbReference type="Gene3D" id="2.170.140.10">
    <property type="entry name" value="Chitin binding domain"/>
    <property type="match status" value="1"/>
</dbReference>
<dbReference type="InterPro" id="IPR050314">
    <property type="entry name" value="Glycosyl_Hydrlase_18"/>
</dbReference>
<dbReference type="PROSITE" id="PS51910">
    <property type="entry name" value="GH18_2"/>
    <property type="match status" value="1"/>
</dbReference>
<dbReference type="SUPFAM" id="SSF51445">
    <property type="entry name" value="(Trans)glycosidases"/>
    <property type="match status" value="1"/>
</dbReference>
<keyword evidence="3 6" id="KW-0378">Hydrolase</keyword>
<keyword evidence="5 6" id="KW-0326">Glycosidase</keyword>
<organism evidence="11 12">
    <name type="scientific">Cyclotella atomus</name>
    <dbReference type="NCBI Taxonomy" id="382360"/>
    <lineage>
        <taxon>Eukaryota</taxon>
        <taxon>Sar</taxon>
        <taxon>Stramenopiles</taxon>
        <taxon>Ochrophyta</taxon>
        <taxon>Bacillariophyta</taxon>
        <taxon>Coscinodiscophyceae</taxon>
        <taxon>Thalassiosirophycidae</taxon>
        <taxon>Stephanodiscales</taxon>
        <taxon>Stephanodiscaceae</taxon>
        <taxon>Cyclotella</taxon>
    </lineage>
</organism>
<dbReference type="CDD" id="cd06548">
    <property type="entry name" value="GH18_chitinase"/>
    <property type="match status" value="1"/>
</dbReference>
<dbReference type="InterPro" id="IPR004302">
    <property type="entry name" value="Cellulose/chitin-bd_N"/>
</dbReference>
<feature type="region of interest" description="Disordered" evidence="7">
    <location>
        <begin position="926"/>
        <end position="954"/>
    </location>
</feature>
<keyword evidence="8" id="KW-0732">Signal</keyword>
<dbReference type="SMART" id="SM00636">
    <property type="entry name" value="Glyco_18"/>
    <property type="match status" value="1"/>
</dbReference>
<evidence type="ECO:0000256" key="8">
    <source>
        <dbReference type="SAM" id="SignalP"/>
    </source>
</evidence>